<dbReference type="InterPro" id="IPR051165">
    <property type="entry name" value="Multifunctional_ANK_Repeat"/>
</dbReference>
<dbReference type="InterPro" id="IPR036770">
    <property type="entry name" value="Ankyrin_rpt-contain_sf"/>
</dbReference>
<keyword evidence="2 3" id="KW-0040">ANK repeat</keyword>
<dbReference type="Pfam" id="PF00023">
    <property type="entry name" value="Ank"/>
    <property type="match status" value="2"/>
</dbReference>
<gene>
    <name evidence="6" type="ORF">OSTQU699_LOCUS6005</name>
</gene>
<proteinExistence type="predicted"/>
<evidence type="ECO:0000256" key="1">
    <source>
        <dbReference type="ARBA" id="ARBA00022737"/>
    </source>
</evidence>
<dbReference type="AlphaFoldDB" id="A0A8S1J469"/>
<feature type="repeat" description="ANK" evidence="3">
    <location>
        <begin position="170"/>
        <end position="202"/>
    </location>
</feature>
<dbReference type="SMART" id="SM00248">
    <property type="entry name" value="ANK"/>
    <property type="match status" value="18"/>
</dbReference>
<feature type="repeat" description="ANK" evidence="3">
    <location>
        <begin position="890"/>
        <end position="922"/>
    </location>
</feature>
<dbReference type="PANTHER" id="PTHR24123">
    <property type="entry name" value="ANKYRIN REPEAT-CONTAINING"/>
    <property type="match status" value="1"/>
</dbReference>
<dbReference type="InterPro" id="IPR002110">
    <property type="entry name" value="Ankyrin_rpt"/>
</dbReference>
<dbReference type="Gene3D" id="1.25.40.20">
    <property type="entry name" value="Ankyrin repeat-containing domain"/>
    <property type="match status" value="7"/>
</dbReference>
<dbReference type="PROSITE" id="PS50297">
    <property type="entry name" value="ANK_REP_REGION"/>
    <property type="match status" value="12"/>
</dbReference>
<feature type="region of interest" description="Disordered" evidence="4">
    <location>
        <begin position="792"/>
        <end position="815"/>
    </location>
</feature>
<protein>
    <recommendedName>
        <fullName evidence="8">Ankyrin repeat</fullName>
    </recommendedName>
</protein>
<feature type="repeat" description="ANK" evidence="3">
    <location>
        <begin position="923"/>
        <end position="955"/>
    </location>
</feature>
<dbReference type="SUPFAM" id="SSF48403">
    <property type="entry name" value="Ankyrin repeat"/>
    <property type="match status" value="4"/>
</dbReference>
<feature type="chain" id="PRO_5035738519" description="Ankyrin repeat" evidence="5">
    <location>
        <begin position="25"/>
        <end position="1014"/>
    </location>
</feature>
<comment type="caution">
    <text evidence="6">The sequence shown here is derived from an EMBL/GenBank/DDBJ whole genome shotgun (WGS) entry which is preliminary data.</text>
</comment>
<evidence type="ECO:0008006" key="8">
    <source>
        <dbReference type="Google" id="ProtNLM"/>
    </source>
</evidence>
<feature type="repeat" description="ANK" evidence="3">
    <location>
        <begin position="104"/>
        <end position="136"/>
    </location>
</feature>
<dbReference type="PRINTS" id="PR01415">
    <property type="entry name" value="ANKYRIN"/>
</dbReference>
<name>A0A8S1J469_9CHLO</name>
<organism evidence="6 7">
    <name type="scientific">Ostreobium quekettii</name>
    <dbReference type="NCBI Taxonomy" id="121088"/>
    <lineage>
        <taxon>Eukaryota</taxon>
        <taxon>Viridiplantae</taxon>
        <taxon>Chlorophyta</taxon>
        <taxon>core chlorophytes</taxon>
        <taxon>Ulvophyceae</taxon>
        <taxon>TCBD clade</taxon>
        <taxon>Bryopsidales</taxon>
        <taxon>Ostreobineae</taxon>
        <taxon>Ostreobiaceae</taxon>
        <taxon>Ostreobium</taxon>
    </lineage>
</organism>
<keyword evidence="5" id="KW-0732">Signal</keyword>
<feature type="signal peptide" evidence="5">
    <location>
        <begin position="1"/>
        <end position="24"/>
    </location>
</feature>
<dbReference type="OrthoDB" id="412869at2759"/>
<keyword evidence="1" id="KW-0677">Repeat</keyword>
<feature type="repeat" description="ANK" evidence="3">
    <location>
        <begin position="471"/>
        <end position="503"/>
    </location>
</feature>
<evidence type="ECO:0000256" key="2">
    <source>
        <dbReference type="ARBA" id="ARBA00023043"/>
    </source>
</evidence>
<evidence type="ECO:0000256" key="4">
    <source>
        <dbReference type="SAM" id="MobiDB-lite"/>
    </source>
</evidence>
<dbReference type="PROSITE" id="PS50088">
    <property type="entry name" value="ANK_REPEAT"/>
    <property type="match status" value="13"/>
</dbReference>
<accession>A0A8S1J469</accession>
<dbReference type="EMBL" id="CAJHUC010001315">
    <property type="protein sequence ID" value="CAD7700646.1"/>
    <property type="molecule type" value="Genomic_DNA"/>
</dbReference>
<reference evidence="6" key="1">
    <citation type="submission" date="2020-12" db="EMBL/GenBank/DDBJ databases">
        <authorList>
            <person name="Iha C."/>
        </authorList>
    </citation>
    <scope>NUCLEOTIDE SEQUENCE</scope>
</reference>
<feature type="region of interest" description="Disordered" evidence="4">
    <location>
        <begin position="992"/>
        <end position="1014"/>
    </location>
</feature>
<feature type="repeat" description="ANK" evidence="3">
    <location>
        <begin position="679"/>
        <end position="711"/>
    </location>
</feature>
<keyword evidence="7" id="KW-1185">Reference proteome</keyword>
<dbReference type="Pfam" id="PF13637">
    <property type="entry name" value="Ank_4"/>
    <property type="match status" value="1"/>
</dbReference>
<dbReference type="Pfam" id="PF12796">
    <property type="entry name" value="Ank_2"/>
    <property type="match status" value="5"/>
</dbReference>
<dbReference type="Proteomes" id="UP000708148">
    <property type="component" value="Unassembled WGS sequence"/>
</dbReference>
<feature type="repeat" description="ANK" evidence="3">
    <location>
        <begin position="137"/>
        <end position="169"/>
    </location>
</feature>
<feature type="repeat" description="ANK" evidence="3">
    <location>
        <begin position="286"/>
        <end position="318"/>
    </location>
</feature>
<feature type="repeat" description="ANK" evidence="3">
    <location>
        <begin position="646"/>
        <end position="678"/>
    </location>
</feature>
<feature type="repeat" description="ANK" evidence="3">
    <location>
        <begin position="537"/>
        <end position="569"/>
    </location>
</feature>
<evidence type="ECO:0000313" key="6">
    <source>
        <dbReference type="EMBL" id="CAD7700646.1"/>
    </source>
</evidence>
<feature type="repeat" description="ANK" evidence="3">
    <location>
        <begin position="712"/>
        <end position="744"/>
    </location>
</feature>
<evidence type="ECO:0000313" key="7">
    <source>
        <dbReference type="Proteomes" id="UP000708148"/>
    </source>
</evidence>
<sequence>MRRGALCAAGVALALAVLAVLAAAEGRRRDAERPGGAQGATGGATGLNNDVLTTLGLRTLKQERQESLNEALYEAARSTDGSGRRRVLDLLQRGASPDTCCDIFGNSPLHIAASRNNHEVVDAFLDAGFDSEPRNSNDDTPLHLAAGEGALEAARTLVDFGVDVNVQNRGGYTPLHLAAEAGSVKIVRLLVENGADVGILTVDGAAAADVVCALECPRGAKKKINAALEDASAIGEPAPEALPDSSNPLDLELIALAEAPPNASSRANAERLLADGASADACCTSTGGTALHATASGDNNLVAAVLIAEGADVNAIDDSRDTVLHIVPLFDAVKVTELVLGENPNLEARDTLGETPLHHAAEFGSLEIATMLIEAGASVTAESNEGETPEDLICEQPCDEEVQKGLEELFKRAKATPTAPKLPERGPAEEDLELSAALLVLAESKPNDTSEALARELIQGGASANACCTASGAFALHATLRHDNAPVAKVLIENNADLDAVDNTKDTALHTAPFWNSLEVATLIVEAGASLDLVDDIGETALHHAAEFGNVAIARLLLEAGADATIVNDEGETAVDLICSFTCAAEDESELKQLFKQAGGVEEEREKTLDEQLLELASSKPVAGINATAKDLLDRGASPDACCSVLGASALHACAIADNNPVALVLVMAGANVNVADRLGDTPLHSVAIGDAVDVAQVLIEANAEVDVLDDILETPLHRAAAFGRVILVELLVRAGANTTVRNVDGQTPADLLCTSLPCTEVAKLRLTDLLPNKSSQQDKDTEKKHIAEEIEEMKAKKGAPAPSPKAPSPEGDKKRLNKFDQGLLDLADTRINGSTRSAVMKILSKGASPNACCSAFGGAALHVCSNFDNYIVAEALIEARATVDLTDDIGDTPLHDAAIVNATRVAMLLIEAGADVNAVDDLGETPLHHAAEWGSLEVAQQLVENGANVKAKSKDDVTPLDVACKNICTGDDKKAFEELLTASPAKAQEVSFVPLPPANPPNQNGRPGPVGGR</sequence>
<dbReference type="PANTHER" id="PTHR24123:SF33">
    <property type="entry name" value="PROTEIN HOS4"/>
    <property type="match status" value="1"/>
</dbReference>
<evidence type="ECO:0000256" key="3">
    <source>
        <dbReference type="PROSITE-ProRule" id="PRU00023"/>
    </source>
</evidence>
<evidence type="ECO:0000256" key="5">
    <source>
        <dbReference type="SAM" id="SignalP"/>
    </source>
</evidence>
<feature type="repeat" description="ANK" evidence="3">
    <location>
        <begin position="352"/>
        <end position="384"/>
    </location>
</feature>
<feature type="repeat" description="ANK" evidence="3">
    <location>
        <begin position="504"/>
        <end position="536"/>
    </location>
</feature>